<gene>
    <name evidence="2" type="ORF">A9179_01585</name>
</gene>
<keyword evidence="1" id="KW-0812">Transmembrane</keyword>
<dbReference type="Proteomes" id="UP000744555">
    <property type="component" value="Unassembled WGS sequence"/>
</dbReference>
<name>A0ABR7RWV8_AQUAC</name>
<feature type="transmembrane region" description="Helical" evidence="1">
    <location>
        <begin position="12"/>
        <end position="30"/>
    </location>
</feature>
<evidence type="ECO:0008006" key="4">
    <source>
        <dbReference type="Google" id="ProtNLM"/>
    </source>
</evidence>
<keyword evidence="1" id="KW-1133">Transmembrane helix</keyword>
<accession>A0ABR7RWV8</accession>
<evidence type="ECO:0000256" key="1">
    <source>
        <dbReference type="SAM" id="Phobius"/>
    </source>
</evidence>
<feature type="transmembrane region" description="Helical" evidence="1">
    <location>
        <begin position="83"/>
        <end position="104"/>
    </location>
</feature>
<evidence type="ECO:0000313" key="3">
    <source>
        <dbReference type="Proteomes" id="UP000744555"/>
    </source>
</evidence>
<feature type="transmembrane region" description="Helical" evidence="1">
    <location>
        <begin position="196"/>
        <end position="215"/>
    </location>
</feature>
<feature type="transmembrane region" description="Helical" evidence="1">
    <location>
        <begin position="169"/>
        <end position="190"/>
    </location>
</feature>
<dbReference type="RefSeq" id="WP_187804118.1">
    <property type="nucleotide sequence ID" value="NZ_LZEU01000001.1"/>
</dbReference>
<sequence length="229" mass="23547">MQANLVNKAGSLSAVIGVILLFCGTFLHPMEADPNAPAAAFAEYAADHHWVASHLLQLVGVTAMVVALLLFVGQLQAAGHRHFPRVAGAGAIASLTLAAALQAVDGVALKTMVDAWSAAPAEQKSALFQATYAVRQIEIGLASMFCLAMGFTATVFGVGLLASRDASRGFALLAMAGGIPTAGAGVVMAYGGFSELAMLINMPANLLLLAWMLWLGAKLWRAPTAGAVS</sequence>
<keyword evidence="1" id="KW-0472">Membrane</keyword>
<evidence type="ECO:0000313" key="2">
    <source>
        <dbReference type="EMBL" id="MBC9248957.1"/>
    </source>
</evidence>
<proteinExistence type="predicted"/>
<feature type="transmembrane region" description="Helical" evidence="1">
    <location>
        <begin position="50"/>
        <end position="71"/>
    </location>
</feature>
<feature type="transmembrane region" description="Helical" evidence="1">
    <location>
        <begin position="139"/>
        <end position="162"/>
    </location>
</feature>
<reference evidence="2 3" key="1">
    <citation type="submission" date="2016-06" db="EMBL/GenBank/DDBJ databases">
        <authorList>
            <person name="Ramos C."/>
            <person name="Pintado A."/>
            <person name="Crespo-Gomez J.I."/>
        </authorList>
    </citation>
    <scope>NUCLEOTIDE SEQUENCE [LARGE SCALE GENOMIC DNA]</scope>
    <source>
        <strain evidence="2 3">AVO110</strain>
    </source>
</reference>
<organism evidence="2 3">
    <name type="scientific">Aquipseudomonas alcaligenes</name>
    <name type="common">Pseudomonas alcaligenes</name>
    <dbReference type="NCBI Taxonomy" id="43263"/>
    <lineage>
        <taxon>Bacteria</taxon>
        <taxon>Pseudomonadati</taxon>
        <taxon>Pseudomonadota</taxon>
        <taxon>Gammaproteobacteria</taxon>
        <taxon>Pseudomonadales</taxon>
        <taxon>Pseudomonadaceae</taxon>
        <taxon>Aquipseudomonas</taxon>
    </lineage>
</organism>
<keyword evidence="3" id="KW-1185">Reference proteome</keyword>
<comment type="caution">
    <text evidence="2">The sequence shown here is derived from an EMBL/GenBank/DDBJ whole genome shotgun (WGS) entry which is preliminary data.</text>
</comment>
<protein>
    <recommendedName>
        <fullName evidence="4">DUF4386 domain-containing protein</fullName>
    </recommendedName>
</protein>
<dbReference type="EMBL" id="LZEU01000001">
    <property type="protein sequence ID" value="MBC9248957.1"/>
    <property type="molecule type" value="Genomic_DNA"/>
</dbReference>